<dbReference type="EMBL" id="LBWE01000007">
    <property type="protein sequence ID" value="KKR01589.1"/>
    <property type="molecule type" value="Genomic_DNA"/>
</dbReference>
<accession>A0A837HRH7</accession>
<name>A0A837HRH7_9BACT</name>
<sequence>MSKNRMDMGSLPINASGTISLSENASIALDPAGSADGKYSGITVTGTAGEALAFGDVIVLDVTAGKWFKGSVSAAVAADGDLRGGTGMCVLAAAGDASATTILLQGICRADANFPALTIGSVVYATTAGDITVTQPSTVDHIIKVLGYALTADEIYFNPSMDYITHT</sequence>
<evidence type="ECO:0000313" key="2">
    <source>
        <dbReference type="Proteomes" id="UP000033998"/>
    </source>
</evidence>
<dbReference type="AlphaFoldDB" id="A0A837HRH7"/>
<reference evidence="1 2" key="1">
    <citation type="journal article" date="2015" name="Nature">
        <title>rRNA introns, odd ribosomes, and small enigmatic genomes across a large radiation of phyla.</title>
        <authorList>
            <person name="Brown C.T."/>
            <person name="Hug L.A."/>
            <person name="Thomas B.C."/>
            <person name="Sharon I."/>
            <person name="Castelle C.J."/>
            <person name="Singh A."/>
            <person name="Wilkins M.J."/>
            <person name="Williams K.H."/>
            <person name="Banfield J.F."/>
        </authorList>
    </citation>
    <scope>NUCLEOTIDE SEQUENCE [LARGE SCALE GENOMIC DNA]</scope>
</reference>
<protein>
    <submittedName>
        <fullName evidence="1">Uncharacterized protein</fullName>
    </submittedName>
</protein>
<dbReference type="Proteomes" id="UP000033998">
    <property type="component" value="Unassembled WGS sequence"/>
</dbReference>
<evidence type="ECO:0000313" key="1">
    <source>
        <dbReference type="EMBL" id="KKR01589.1"/>
    </source>
</evidence>
<proteinExistence type="predicted"/>
<comment type="caution">
    <text evidence="1">The sequence shown here is derived from an EMBL/GenBank/DDBJ whole genome shotgun (WGS) entry which is preliminary data.</text>
</comment>
<organism evidence="1 2">
    <name type="scientific">Candidatus Nomurabacteria bacterium GW2011_GWD2_39_12</name>
    <dbReference type="NCBI Taxonomy" id="1618759"/>
    <lineage>
        <taxon>Bacteria</taxon>
        <taxon>Candidatus Nomuraibacteriota</taxon>
    </lineage>
</organism>
<gene>
    <name evidence="1" type="ORF">UT27_C0007G0069</name>
</gene>